<evidence type="ECO:0000256" key="1">
    <source>
        <dbReference type="ARBA" id="ARBA00004141"/>
    </source>
</evidence>
<evidence type="ECO:0000313" key="8">
    <source>
        <dbReference type="EMBL" id="SHH34905.1"/>
    </source>
</evidence>
<feature type="transmembrane region" description="Helical" evidence="6">
    <location>
        <begin position="12"/>
        <end position="28"/>
    </location>
</feature>
<dbReference type="AlphaFoldDB" id="A0A1M5S8X8"/>
<feature type="transmembrane region" description="Helical" evidence="6">
    <location>
        <begin position="417"/>
        <end position="437"/>
    </location>
</feature>
<dbReference type="InterPro" id="IPR051533">
    <property type="entry name" value="WaaL-like"/>
</dbReference>
<feature type="transmembrane region" description="Helical" evidence="6">
    <location>
        <begin position="274"/>
        <end position="290"/>
    </location>
</feature>
<feature type="compositionally biased region" description="Acidic residues" evidence="5">
    <location>
        <begin position="476"/>
        <end position="489"/>
    </location>
</feature>
<dbReference type="InterPro" id="IPR007016">
    <property type="entry name" value="O-antigen_ligase-rel_domated"/>
</dbReference>
<protein>
    <submittedName>
        <fullName evidence="8">O-antigen ligase</fullName>
    </submittedName>
</protein>
<feature type="transmembrane region" description="Helical" evidence="6">
    <location>
        <begin position="141"/>
        <end position="160"/>
    </location>
</feature>
<keyword evidence="3 6" id="KW-1133">Transmembrane helix</keyword>
<dbReference type="EMBL" id="FQWQ01000002">
    <property type="protein sequence ID" value="SHH34905.1"/>
    <property type="molecule type" value="Genomic_DNA"/>
</dbReference>
<gene>
    <name evidence="8" type="ORF">SAMN04488109_3809</name>
</gene>
<dbReference type="Proteomes" id="UP000184212">
    <property type="component" value="Unassembled WGS sequence"/>
</dbReference>
<feature type="transmembrane region" description="Helical" evidence="6">
    <location>
        <begin position="221"/>
        <end position="244"/>
    </location>
</feature>
<sequence length="489" mass="54193">MPDRLFSIRNSWIMGILLIALNVGILLLTNLFGIVINVVVIGIIGFVSVFYISYRFPRYNIFFLLASSFLIPFFIKAFGLFGIPVGEAIQGLCFVILLTLALNGRIGGLKTLPGILLSLWVFYLFLQLLNPAATSRVAGALALRGYIPLISAFFIVYGSIDSKKDIHAFYIGWFSLGLLCGLYGLFQEFAGLPSFDYAWASSDENLYGALFTWGRLRKFSFFFSPSEFGMVMAITGVAAFVVFFYETKLRLRLLSVVTCLVCFWSMLYTGSRTAMIMLPVGMVIFAAITLHRKVLMAVGVFILIGAAVVVGPSSGALYVMSTAFSVTDDPSMAVRLRNQATIRAYIRANPIGFGLGSTGYLGMKYSPNTFIGSFPPDSEYVKIAIETGWVGLLLWCTISAIMFGYGVSIYFKTRDPVWRSVVVIALTVFFMMIVGLYPQEVFFISQVLSILFMAMLGLIARIDARVKPGEPRPPEPDEYVESEEYIPLP</sequence>
<feature type="transmembrane region" description="Helical" evidence="6">
    <location>
        <begin position="88"/>
        <end position="104"/>
    </location>
</feature>
<keyword evidence="4 6" id="KW-0472">Membrane</keyword>
<evidence type="ECO:0000256" key="5">
    <source>
        <dbReference type="SAM" id="MobiDB-lite"/>
    </source>
</evidence>
<keyword evidence="2 6" id="KW-0812">Transmembrane</keyword>
<feature type="domain" description="O-antigen ligase-related" evidence="7">
    <location>
        <begin position="258"/>
        <end position="396"/>
    </location>
</feature>
<reference evidence="8 9" key="1">
    <citation type="submission" date="2016-11" db="EMBL/GenBank/DDBJ databases">
        <authorList>
            <person name="Jaros S."/>
            <person name="Januszkiewicz K."/>
            <person name="Wedrychowicz H."/>
        </authorList>
    </citation>
    <scope>NUCLEOTIDE SEQUENCE [LARGE SCALE GENOMIC DNA]</scope>
    <source>
        <strain evidence="8 9">DSM 24574</strain>
    </source>
</reference>
<feature type="transmembrane region" description="Helical" evidence="6">
    <location>
        <begin position="111"/>
        <end position="129"/>
    </location>
</feature>
<name>A0A1M5S8X8_9BACT</name>
<dbReference type="GO" id="GO:0016874">
    <property type="term" value="F:ligase activity"/>
    <property type="evidence" value="ECO:0007669"/>
    <property type="project" value="UniProtKB-KW"/>
</dbReference>
<evidence type="ECO:0000259" key="7">
    <source>
        <dbReference type="Pfam" id="PF04932"/>
    </source>
</evidence>
<feature type="transmembrane region" description="Helical" evidence="6">
    <location>
        <begin position="443"/>
        <end position="462"/>
    </location>
</feature>
<dbReference type="Pfam" id="PF04932">
    <property type="entry name" value="Wzy_C"/>
    <property type="match status" value="1"/>
</dbReference>
<feature type="transmembrane region" description="Helical" evidence="6">
    <location>
        <begin position="167"/>
        <end position="186"/>
    </location>
</feature>
<accession>A0A1M5S8X8</accession>
<feature type="transmembrane region" description="Helical" evidence="6">
    <location>
        <begin position="251"/>
        <end position="268"/>
    </location>
</feature>
<dbReference type="RefSeq" id="WP_073136952.1">
    <property type="nucleotide sequence ID" value="NZ_FQWQ01000002.1"/>
</dbReference>
<comment type="subcellular location">
    <subcellularLocation>
        <location evidence="1">Membrane</location>
        <topology evidence="1">Multi-pass membrane protein</topology>
    </subcellularLocation>
</comment>
<organism evidence="8 9">
    <name type="scientific">Chryseolinea serpens</name>
    <dbReference type="NCBI Taxonomy" id="947013"/>
    <lineage>
        <taxon>Bacteria</taxon>
        <taxon>Pseudomonadati</taxon>
        <taxon>Bacteroidota</taxon>
        <taxon>Cytophagia</taxon>
        <taxon>Cytophagales</taxon>
        <taxon>Fulvivirgaceae</taxon>
        <taxon>Chryseolinea</taxon>
    </lineage>
</organism>
<feature type="transmembrane region" description="Helical" evidence="6">
    <location>
        <begin position="297"/>
        <end position="320"/>
    </location>
</feature>
<dbReference type="PANTHER" id="PTHR37422:SF13">
    <property type="entry name" value="LIPOPOLYSACCHARIDE BIOSYNTHESIS PROTEIN PA4999-RELATED"/>
    <property type="match status" value="1"/>
</dbReference>
<feature type="transmembrane region" description="Helical" evidence="6">
    <location>
        <begin position="61"/>
        <end position="82"/>
    </location>
</feature>
<evidence type="ECO:0000313" key="9">
    <source>
        <dbReference type="Proteomes" id="UP000184212"/>
    </source>
</evidence>
<evidence type="ECO:0000256" key="4">
    <source>
        <dbReference type="ARBA" id="ARBA00023136"/>
    </source>
</evidence>
<feature type="transmembrane region" description="Helical" evidence="6">
    <location>
        <begin position="34"/>
        <end position="54"/>
    </location>
</feature>
<evidence type="ECO:0000256" key="3">
    <source>
        <dbReference type="ARBA" id="ARBA00022989"/>
    </source>
</evidence>
<dbReference type="OrthoDB" id="783093at2"/>
<keyword evidence="8" id="KW-0436">Ligase</keyword>
<dbReference type="GO" id="GO:0016020">
    <property type="term" value="C:membrane"/>
    <property type="evidence" value="ECO:0007669"/>
    <property type="project" value="UniProtKB-SubCell"/>
</dbReference>
<evidence type="ECO:0000256" key="6">
    <source>
        <dbReference type="SAM" id="Phobius"/>
    </source>
</evidence>
<feature type="region of interest" description="Disordered" evidence="5">
    <location>
        <begin position="469"/>
        <end position="489"/>
    </location>
</feature>
<dbReference type="PANTHER" id="PTHR37422">
    <property type="entry name" value="TEICHURONIC ACID BIOSYNTHESIS PROTEIN TUAE"/>
    <property type="match status" value="1"/>
</dbReference>
<keyword evidence="9" id="KW-1185">Reference proteome</keyword>
<proteinExistence type="predicted"/>
<dbReference type="STRING" id="947013.SAMN04488109_3809"/>
<evidence type="ECO:0000256" key="2">
    <source>
        <dbReference type="ARBA" id="ARBA00022692"/>
    </source>
</evidence>
<feature type="transmembrane region" description="Helical" evidence="6">
    <location>
        <begin position="389"/>
        <end position="410"/>
    </location>
</feature>